<keyword evidence="3" id="KW-1185">Reference proteome</keyword>
<dbReference type="OrthoDB" id="7689749at2"/>
<reference evidence="2 3" key="1">
    <citation type="submission" date="2018-04" db="EMBL/GenBank/DDBJ databases">
        <title>Genomic Encyclopedia of Archaeal and Bacterial Type Strains, Phase II (KMG-II): from individual species to whole genera.</title>
        <authorList>
            <person name="Goeker M."/>
        </authorList>
    </citation>
    <scope>NUCLEOTIDE SEQUENCE [LARGE SCALE GENOMIC DNA]</scope>
    <source>
        <strain evidence="2 3">DSM 100977</strain>
    </source>
</reference>
<dbReference type="AlphaFoldDB" id="A0A2T6BP30"/>
<keyword evidence="1" id="KW-0472">Membrane</keyword>
<dbReference type="RefSeq" id="WP_107845900.1">
    <property type="nucleotide sequence ID" value="NZ_QBKS01000001.1"/>
</dbReference>
<sequence>MSHFGPTRGELVFRLCFSLAGLALMIFALVFRGVAGIAAVEVVGIAGAFFGGTTIWSAWKLMQHRDD</sequence>
<proteinExistence type="predicted"/>
<feature type="transmembrane region" description="Helical" evidence="1">
    <location>
        <begin position="12"/>
        <end position="31"/>
    </location>
</feature>
<gene>
    <name evidence="2" type="ORF">C8N43_2510</name>
</gene>
<evidence type="ECO:0000256" key="1">
    <source>
        <dbReference type="SAM" id="Phobius"/>
    </source>
</evidence>
<evidence type="ECO:0000313" key="2">
    <source>
        <dbReference type="EMBL" id="PTX57838.1"/>
    </source>
</evidence>
<dbReference type="Proteomes" id="UP000243978">
    <property type="component" value="Unassembled WGS sequence"/>
</dbReference>
<keyword evidence="1" id="KW-1133">Transmembrane helix</keyword>
<dbReference type="EMBL" id="QBKS01000001">
    <property type="protein sequence ID" value="PTX57838.1"/>
    <property type="molecule type" value="Genomic_DNA"/>
</dbReference>
<organism evidence="2 3">
    <name type="scientific">Litoreibacter ponti</name>
    <dbReference type="NCBI Taxonomy" id="1510457"/>
    <lineage>
        <taxon>Bacteria</taxon>
        <taxon>Pseudomonadati</taxon>
        <taxon>Pseudomonadota</taxon>
        <taxon>Alphaproteobacteria</taxon>
        <taxon>Rhodobacterales</taxon>
        <taxon>Roseobacteraceae</taxon>
        <taxon>Litoreibacter</taxon>
    </lineage>
</organism>
<feature type="transmembrane region" description="Helical" evidence="1">
    <location>
        <begin position="37"/>
        <end position="59"/>
    </location>
</feature>
<comment type="caution">
    <text evidence="2">The sequence shown here is derived from an EMBL/GenBank/DDBJ whole genome shotgun (WGS) entry which is preliminary data.</text>
</comment>
<keyword evidence="1" id="KW-0812">Transmembrane</keyword>
<name>A0A2T6BP30_9RHOB</name>
<protein>
    <submittedName>
        <fullName evidence="2">Uncharacterized protein</fullName>
    </submittedName>
</protein>
<accession>A0A2T6BP30</accession>
<evidence type="ECO:0000313" key="3">
    <source>
        <dbReference type="Proteomes" id="UP000243978"/>
    </source>
</evidence>